<gene>
    <name evidence="2" type="ORF">BMI91_01360</name>
</gene>
<dbReference type="EMBL" id="MPZV01000001">
    <property type="protein sequence ID" value="OOY25108.1"/>
    <property type="molecule type" value="Genomic_DNA"/>
</dbReference>
<evidence type="ECO:0008006" key="4">
    <source>
        <dbReference type="Google" id="ProtNLM"/>
    </source>
</evidence>
<keyword evidence="3" id="KW-1185">Reference proteome</keyword>
<dbReference type="Proteomes" id="UP000190787">
    <property type="component" value="Unassembled WGS sequence"/>
</dbReference>
<feature type="signal peptide" evidence="1">
    <location>
        <begin position="1"/>
        <end position="24"/>
    </location>
</feature>
<feature type="chain" id="PRO_5047190748" description="M23 family peptidase" evidence="1">
    <location>
        <begin position="25"/>
        <end position="115"/>
    </location>
</feature>
<organism evidence="2 3">
    <name type="scientific">Thioclava sediminum</name>
    <dbReference type="NCBI Taxonomy" id="1915319"/>
    <lineage>
        <taxon>Bacteria</taxon>
        <taxon>Pseudomonadati</taxon>
        <taxon>Pseudomonadota</taxon>
        <taxon>Alphaproteobacteria</taxon>
        <taxon>Rhodobacterales</taxon>
        <taxon>Paracoccaceae</taxon>
        <taxon>Thioclava</taxon>
    </lineage>
</organism>
<evidence type="ECO:0000313" key="3">
    <source>
        <dbReference type="Proteomes" id="UP000190787"/>
    </source>
</evidence>
<sequence>MTYLPRIALIAVIGAALTPMAALADGPMSAAGSKLASSVSVANQANAEKPSVRNDLLWQVGQQITESHVRLRQPDAFGLKADATYWRSFGYIYEVSPENGEVIAQIGKASDVVGF</sequence>
<protein>
    <recommendedName>
        <fullName evidence="4">M23 family peptidase</fullName>
    </recommendedName>
</protein>
<evidence type="ECO:0000313" key="2">
    <source>
        <dbReference type="EMBL" id="OOY25108.1"/>
    </source>
</evidence>
<proteinExistence type="predicted"/>
<reference evidence="2 3" key="1">
    <citation type="submission" date="2016-11" db="EMBL/GenBank/DDBJ databases">
        <title>A multilocus sequence analysis scheme for characterization of bacteria in the genus Thioclava.</title>
        <authorList>
            <person name="Liu Y."/>
            <person name="Shao Z."/>
        </authorList>
    </citation>
    <scope>NUCLEOTIDE SEQUENCE [LARGE SCALE GENOMIC DNA]</scope>
    <source>
        <strain evidence="2 3">TAW-CT134</strain>
    </source>
</reference>
<comment type="caution">
    <text evidence="2">The sequence shown here is derived from an EMBL/GenBank/DDBJ whole genome shotgun (WGS) entry which is preliminary data.</text>
</comment>
<accession>A0ABX3MZI0</accession>
<dbReference type="RefSeq" id="WP_078519307.1">
    <property type="nucleotide sequence ID" value="NZ_MPZV01000001.1"/>
</dbReference>
<name>A0ABX3MZI0_9RHOB</name>
<evidence type="ECO:0000256" key="1">
    <source>
        <dbReference type="SAM" id="SignalP"/>
    </source>
</evidence>
<keyword evidence="1" id="KW-0732">Signal</keyword>